<accession>A0A084SH64</accession>
<evidence type="ECO:0000313" key="2">
    <source>
        <dbReference type="Proteomes" id="UP000028547"/>
    </source>
</evidence>
<comment type="caution">
    <text evidence="1">The sequence shown here is derived from an EMBL/GenBank/DDBJ whole genome shotgun (WGS) entry which is preliminary data.</text>
</comment>
<dbReference type="PANTHER" id="PTHR36455:SF1">
    <property type="entry name" value="BLR8292 PROTEIN"/>
    <property type="match status" value="1"/>
</dbReference>
<name>A0A084SH64_9BACT</name>
<protein>
    <submittedName>
        <fullName evidence="1">Transposase</fullName>
    </submittedName>
</protein>
<dbReference type="NCBIfam" id="NF033819">
    <property type="entry name" value="IS66_TnpB"/>
    <property type="match status" value="1"/>
</dbReference>
<reference evidence="1 2" key="1">
    <citation type="submission" date="2014-07" db="EMBL/GenBank/DDBJ databases">
        <title>Draft Genome Sequence of Gephyronic Acid Producer, Cystobacter violaceus Strain Cb vi76.</title>
        <authorList>
            <person name="Stevens D.C."/>
            <person name="Young J."/>
            <person name="Carmichael R."/>
            <person name="Tan J."/>
            <person name="Taylor R.E."/>
        </authorList>
    </citation>
    <scope>NUCLEOTIDE SEQUENCE [LARGE SCALE GENOMIC DNA]</scope>
    <source>
        <strain evidence="1 2">Cb vi76</strain>
    </source>
</reference>
<dbReference type="AlphaFoldDB" id="A0A084SH64"/>
<proteinExistence type="predicted"/>
<organism evidence="1 2">
    <name type="scientific">Archangium violaceum Cb vi76</name>
    <dbReference type="NCBI Taxonomy" id="1406225"/>
    <lineage>
        <taxon>Bacteria</taxon>
        <taxon>Pseudomonadati</taxon>
        <taxon>Myxococcota</taxon>
        <taxon>Myxococcia</taxon>
        <taxon>Myxococcales</taxon>
        <taxon>Cystobacterineae</taxon>
        <taxon>Archangiaceae</taxon>
        <taxon>Archangium</taxon>
    </lineage>
</organism>
<dbReference type="Proteomes" id="UP000028547">
    <property type="component" value="Unassembled WGS sequence"/>
</dbReference>
<evidence type="ECO:0000313" key="1">
    <source>
        <dbReference type="EMBL" id="KFA87799.1"/>
    </source>
</evidence>
<gene>
    <name evidence="1" type="ORF">Q664_45265</name>
</gene>
<dbReference type="Pfam" id="PF05717">
    <property type="entry name" value="TnpB_IS66"/>
    <property type="match status" value="1"/>
</dbReference>
<dbReference type="InterPro" id="IPR008878">
    <property type="entry name" value="Transposase_IS66_Orf2"/>
</dbReference>
<dbReference type="EMBL" id="JPMI01000329">
    <property type="protein sequence ID" value="KFA87799.1"/>
    <property type="molecule type" value="Genomic_DNA"/>
</dbReference>
<dbReference type="RefSeq" id="WP_043410919.1">
    <property type="nucleotide sequence ID" value="NZ_JPMI01000329.1"/>
</dbReference>
<sequence>MLKLPEGVRIWVATAPCDMRKQADGLSALVQGHLGQQPKSGHLFVFFSRRRDFVRILFWDANGYCTVSKRLEAGRFRVPSPVEGQAAVHLDVRQLLELLSLVEASHAVRRGEVH</sequence>
<dbReference type="PANTHER" id="PTHR36455">
    <property type="match status" value="1"/>
</dbReference>